<dbReference type="InterPro" id="IPR038765">
    <property type="entry name" value="Papain-like_cys_pep_sf"/>
</dbReference>
<proteinExistence type="inferred from homology"/>
<dbReference type="PROSITE" id="PS51257">
    <property type="entry name" value="PROKAR_LIPOPROTEIN"/>
    <property type="match status" value="1"/>
</dbReference>
<gene>
    <name evidence="6" type="ORF">NAT50_08135</name>
</gene>
<evidence type="ECO:0000259" key="5">
    <source>
        <dbReference type="PROSITE" id="PS51935"/>
    </source>
</evidence>
<comment type="caution">
    <text evidence="6">The sequence shown here is derived from an EMBL/GenBank/DDBJ whole genome shotgun (WGS) entry which is preliminary data.</text>
</comment>
<dbReference type="Gene3D" id="3.90.1720.10">
    <property type="entry name" value="endopeptidase domain like (from Nostoc punctiforme)"/>
    <property type="match status" value="1"/>
</dbReference>
<protein>
    <submittedName>
        <fullName evidence="6">C40 family peptidase</fullName>
    </submittedName>
</protein>
<dbReference type="PANTHER" id="PTHR47053:SF1">
    <property type="entry name" value="MUREIN DD-ENDOPEPTIDASE MEPH-RELATED"/>
    <property type="match status" value="1"/>
</dbReference>
<evidence type="ECO:0000313" key="6">
    <source>
        <dbReference type="EMBL" id="MCL9809326.1"/>
    </source>
</evidence>
<sequence length="176" mass="19203">MSVKSFLILLGFVLVMVSCKTSSKIITSKSEAQKSGIYKNDSFTKNNSKQLSEGLIRKGLTFLGTPYRAGGTTKTGMDCSGLIQVTFNEFDIALPRTSTAMASSGKPIKKSEAQKGDLIFFKTNGKNSINHVGLIVEIVENEIKFLHSSTSKGVMISSTKEPYFSQSFAQINRILN</sequence>
<feature type="domain" description="NlpC/P60" evidence="5">
    <location>
        <begin position="49"/>
        <end position="175"/>
    </location>
</feature>
<dbReference type="Pfam" id="PF00877">
    <property type="entry name" value="NLPC_P60"/>
    <property type="match status" value="1"/>
</dbReference>
<evidence type="ECO:0000313" key="7">
    <source>
        <dbReference type="Proteomes" id="UP001317191"/>
    </source>
</evidence>
<comment type="similarity">
    <text evidence="1">Belongs to the peptidase C40 family.</text>
</comment>
<keyword evidence="2" id="KW-0645">Protease</keyword>
<dbReference type="PANTHER" id="PTHR47053">
    <property type="entry name" value="MUREIN DD-ENDOPEPTIDASE MEPH-RELATED"/>
    <property type="match status" value="1"/>
</dbReference>
<accession>A0ABT0TPX1</accession>
<keyword evidence="7" id="KW-1185">Reference proteome</keyword>
<reference evidence="6 7" key="1">
    <citation type="submission" date="2022-05" db="EMBL/GenBank/DDBJ databases">
        <title>Flavobacterium sp., isolated from activated sludge.</title>
        <authorList>
            <person name="Ran Q."/>
        </authorList>
    </citation>
    <scope>NUCLEOTIDE SEQUENCE [LARGE SCALE GENOMIC DNA]</scope>
    <source>
        <strain evidence="6 7">HXWNR70</strain>
    </source>
</reference>
<dbReference type="InterPro" id="IPR051202">
    <property type="entry name" value="Peptidase_C40"/>
</dbReference>
<organism evidence="6 7">
    <name type="scientific">Flavobacterium luminosum</name>
    <dbReference type="NCBI Taxonomy" id="2949086"/>
    <lineage>
        <taxon>Bacteria</taxon>
        <taxon>Pseudomonadati</taxon>
        <taxon>Bacteroidota</taxon>
        <taxon>Flavobacteriia</taxon>
        <taxon>Flavobacteriales</taxon>
        <taxon>Flavobacteriaceae</taxon>
        <taxon>Flavobacterium</taxon>
    </lineage>
</organism>
<dbReference type="InterPro" id="IPR000064">
    <property type="entry name" value="NLP_P60_dom"/>
</dbReference>
<evidence type="ECO:0000256" key="2">
    <source>
        <dbReference type="ARBA" id="ARBA00022670"/>
    </source>
</evidence>
<evidence type="ECO:0000256" key="1">
    <source>
        <dbReference type="ARBA" id="ARBA00007074"/>
    </source>
</evidence>
<dbReference type="RefSeq" id="WP_250592747.1">
    <property type="nucleotide sequence ID" value="NZ_JAMLJM010000005.1"/>
</dbReference>
<keyword evidence="3" id="KW-0378">Hydrolase</keyword>
<evidence type="ECO:0000256" key="3">
    <source>
        <dbReference type="ARBA" id="ARBA00022801"/>
    </source>
</evidence>
<keyword evidence="4" id="KW-0788">Thiol protease</keyword>
<name>A0ABT0TPX1_9FLAO</name>
<dbReference type="EMBL" id="JAMLJM010000005">
    <property type="protein sequence ID" value="MCL9809326.1"/>
    <property type="molecule type" value="Genomic_DNA"/>
</dbReference>
<dbReference type="SUPFAM" id="SSF54001">
    <property type="entry name" value="Cysteine proteinases"/>
    <property type="match status" value="1"/>
</dbReference>
<dbReference type="Proteomes" id="UP001317191">
    <property type="component" value="Unassembled WGS sequence"/>
</dbReference>
<dbReference type="PROSITE" id="PS51935">
    <property type="entry name" value="NLPC_P60"/>
    <property type="match status" value="1"/>
</dbReference>
<evidence type="ECO:0000256" key="4">
    <source>
        <dbReference type="ARBA" id="ARBA00022807"/>
    </source>
</evidence>